<gene>
    <name evidence="14" type="primary">U72</name>
</gene>
<keyword evidence="15" id="KW-1185">Reference proteome</keyword>
<evidence type="ECO:0000256" key="11">
    <source>
        <dbReference type="ARBA" id="ARBA00023157"/>
    </source>
</evidence>
<keyword evidence="4" id="KW-1040">Host Golgi apparatus</keyword>
<dbReference type="RefSeq" id="YP_008493009.1">
    <property type="nucleotide sequence ID" value="NC_022233.1"/>
</dbReference>
<keyword evidence="5" id="KW-0946">Virion</keyword>
<keyword evidence="11" id="KW-1015">Disulfide bond</keyword>
<evidence type="ECO:0000313" key="15">
    <source>
        <dbReference type="Proteomes" id="UP000243849"/>
    </source>
</evidence>
<keyword evidence="8 13" id="KW-1133">Transmembrane helix</keyword>
<evidence type="ECO:0000256" key="4">
    <source>
        <dbReference type="ARBA" id="ARBA00022812"/>
    </source>
</evidence>
<evidence type="ECO:0000256" key="5">
    <source>
        <dbReference type="ARBA" id="ARBA00022844"/>
    </source>
</evidence>
<dbReference type="Proteomes" id="UP000243849">
    <property type="component" value="Segment"/>
</dbReference>
<organism evidence="14 15">
    <name type="scientific">Suid betaherpesvirus 2</name>
    <dbReference type="NCBI Taxonomy" id="1608255"/>
    <lineage>
        <taxon>Viruses</taxon>
        <taxon>Duplodnaviria</taxon>
        <taxon>Heunggongvirae</taxon>
        <taxon>Peploviricota</taxon>
        <taxon>Herviviricetes</taxon>
        <taxon>Herpesvirales</taxon>
        <taxon>Orthoherpesviridae</taxon>
        <taxon>Betaherpesvirinae</taxon>
        <taxon>Roseolovirus</taxon>
        <taxon>Roseolovirus suidbeta2</taxon>
    </lineage>
</organism>
<evidence type="ECO:0000256" key="9">
    <source>
        <dbReference type="ARBA" id="ARBA00023046"/>
    </source>
</evidence>
<evidence type="ECO:0000256" key="13">
    <source>
        <dbReference type="SAM" id="Phobius"/>
    </source>
</evidence>
<feature type="transmembrane region" description="Helical" evidence="13">
    <location>
        <begin position="152"/>
        <end position="179"/>
    </location>
</feature>
<dbReference type="GeneID" id="16747459"/>
<dbReference type="Pfam" id="PF01528">
    <property type="entry name" value="Herpes_glycop"/>
    <property type="match status" value="1"/>
</dbReference>
<evidence type="ECO:0000256" key="8">
    <source>
        <dbReference type="ARBA" id="ARBA00022989"/>
    </source>
</evidence>
<keyword evidence="3 13" id="KW-0812">Transmembrane</keyword>
<keyword evidence="12" id="KW-0325">Glycoprotein</keyword>
<evidence type="ECO:0000313" key="14">
    <source>
        <dbReference type="EMBL" id="AGT99264.1"/>
    </source>
</evidence>
<evidence type="ECO:0000256" key="7">
    <source>
        <dbReference type="ARBA" id="ARBA00022879"/>
    </source>
</evidence>
<reference evidence="14 15" key="1">
    <citation type="submission" date="2013-05" db="EMBL/GenBank/DDBJ databases">
        <title>Genome organization and molecular characterization of porcine cytomegalovirus.</title>
        <authorList>
            <person name="Gu W."/>
            <person name="Zhou L."/>
            <person name="Ge X."/>
            <person name="Guo X."/>
            <person name="Yang H."/>
        </authorList>
    </citation>
    <scope>NUCLEOTIDE SEQUENCE [LARGE SCALE GENOMIC DNA]</scope>
    <source>
        <strain evidence="14 15">BJ09</strain>
    </source>
</reference>
<dbReference type="HAMAP" id="MF_04035">
    <property type="entry name" value="HSV_GM"/>
    <property type="match status" value="1"/>
</dbReference>
<dbReference type="PRINTS" id="PR00333">
    <property type="entry name" value="HSVINTEGRLMP"/>
</dbReference>
<dbReference type="EMBL" id="KF017583">
    <property type="protein sequence ID" value="AGT99264.1"/>
    <property type="molecule type" value="Genomic_DNA"/>
</dbReference>
<keyword evidence="10 13" id="KW-0472">Membrane</keyword>
<proteinExistence type="inferred from homology"/>
<keyword evidence="6" id="KW-1043">Host membrane</keyword>
<evidence type="ECO:0000256" key="6">
    <source>
        <dbReference type="ARBA" id="ARBA00022870"/>
    </source>
</evidence>
<evidence type="ECO:0000256" key="10">
    <source>
        <dbReference type="ARBA" id="ARBA00023136"/>
    </source>
</evidence>
<feature type="transmembrane region" description="Helical" evidence="13">
    <location>
        <begin position="303"/>
        <end position="323"/>
    </location>
</feature>
<feature type="transmembrane region" description="Helical" evidence="13">
    <location>
        <begin position="236"/>
        <end position="255"/>
    </location>
</feature>
<dbReference type="OrthoDB" id="7915at10239"/>
<dbReference type="KEGG" id="vg:16747459"/>
<feature type="transmembrane region" description="Helical" evidence="13">
    <location>
        <begin position="12"/>
        <end position="33"/>
    </location>
</feature>
<evidence type="ECO:0000256" key="3">
    <source>
        <dbReference type="ARBA" id="ARBA00022692"/>
    </source>
</evidence>
<dbReference type="GO" id="GO:0019031">
    <property type="term" value="C:viral envelope"/>
    <property type="evidence" value="ECO:0007669"/>
    <property type="project" value="UniProtKB-KW"/>
</dbReference>
<name>U3GS53_9BETA</name>
<sequence>MSLSRVDSINIKLWVSAIVCVCLTYLNVIIYLISSHVPGLGFPCAYFEIVDLSSINMTTYNDMHTLTPQLFMTPPMTVTYVVFTMIVYTIITAYYVACCVSVCLYSSKNTSGLNHSTKHIKCLGDIFSCLLFILCMDTFQLFITTLSFRLPAIAAFTFCIHFLCSTFYTGTLLTQYASYEKLGALFKQNKFLSMMVTAKSVVVSTLGVNLGICCMIFSLTLFLGVGNSFYIKTANITFASINLFMILMIFYCILIESVLHRAMKMNFGFHCGLFIGLCGLLYPTHKYESIYASEWSYTIDVNLGIVGIVWIIFTICRIIRTLLPLRHRKHYKPLLDEETEPLK</sequence>
<keyword evidence="2" id="KW-1048">Host nucleus</keyword>
<feature type="transmembrane region" description="Helical" evidence="13">
    <location>
        <begin position="80"/>
        <end position="105"/>
    </location>
</feature>
<accession>U3GS53</accession>
<keyword evidence="7" id="KW-0261">Viral envelope protein</keyword>
<feature type="transmembrane region" description="Helical" evidence="13">
    <location>
        <begin position="126"/>
        <end position="146"/>
    </location>
</feature>
<feature type="transmembrane region" description="Helical" evidence="13">
    <location>
        <begin position="200"/>
        <end position="224"/>
    </location>
</feature>
<protein>
    <submittedName>
        <fullName evidence="14">Glycoprotein M</fullName>
    </submittedName>
</protein>
<evidence type="ECO:0000256" key="1">
    <source>
        <dbReference type="ARBA" id="ARBA00003017"/>
    </source>
</evidence>
<dbReference type="InterPro" id="IPR000785">
    <property type="entry name" value="Herpes_glycop_M"/>
</dbReference>
<evidence type="ECO:0000256" key="2">
    <source>
        <dbReference type="ARBA" id="ARBA00022562"/>
    </source>
</evidence>
<feature type="transmembrane region" description="Helical" evidence="13">
    <location>
        <begin position="267"/>
        <end position="283"/>
    </location>
</feature>
<evidence type="ECO:0000256" key="12">
    <source>
        <dbReference type="ARBA" id="ARBA00023180"/>
    </source>
</evidence>
<keyword evidence="9" id="KW-1039">Host endosome</keyword>
<comment type="function">
    <text evidence="1">Envelope glycoprotein important for virion assembly and egress. Plays a role in the correct incorporation of gH-gL into virion membrane. Directs the glycoprotein N (gN) to the host trans-Golgi network.</text>
</comment>